<accession>A0A0F8XIY5</accession>
<dbReference type="InterPro" id="IPR036265">
    <property type="entry name" value="HIT-like_sf"/>
</dbReference>
<dbReference type="AlphaFoldDB" id="A0A0F8XIY5"/>
<dbReference type="Pfam" id="PF01230">
    <property type="entry name" value="HIT"/>
    <property type="match status" value="1"/>
</dbReference>
<feature type="domain" description="HIT" evidence="1">
    <location>
        <begin position="1"/>
        <end position="37"/>
    </location>
</feature>
<comment type="caution">
    <text evidence="2">The sequence shown here is derived from an EMBL/GenBank/DDBJ whole genome shotgun (WGS) entry which is preliminary data.</text>
</comment>
<dbReference type="GO" id="GO:0003824">
    <property type="term" value="F:catalytic activity"/>
    <property type="evidence" value="ECO:0007669"/>
    <property type="project" value="InterPro"/>
</dbReference>
<dbReference type="EMBL" id="LAZR01058829">
    <property type="protein sequence ID" value="KKK69072.1"/>
    <property type="molecule type" value="Genomic_DNA"/>
</dbReference>
<proteinExistence type="predicted"/>
<dbReference type="SUPFAM" id="SSF54197">
    <property type="entry name" value="HIT-like"/>
    <property type="match status" value="1"/>
</dbReference>
<name>A0A0F8XIY5_9ZZZZ</name>
<feature type="non-terminal residue" evidence="2">
    <location>
        <position position="1"/>
    </location>
</feature>
<evidence type="ECO:0000259" key="1">
    <source>
        <dbReference type="PROSITE" id="PS51084"/>
    </source>
</evidence>
<reference evidence="2" key="1">
    <citation type="journal article" date="2015" name="Nature">
        <title>Complex archaea that bridge the gap between prokaryotes and eukaryotes.</title>
        <authorList>
            <person name="Spang A."/>
            <person name="Saw J.H."/>
            <person name="Jorgensen S.L."/>
            <person name="Zaremba-Niedzwiedzka K."/>
            <person name="Martijn J."/>
            <person name="Lind A.E."/>
            <person name="van Eijk R."/>
            <person name="Schleper C."/>
            <person name="Guy L."/>
            <person name="Ettema T.J."/>
        </authorList>
    </citation>
    <scope>NUCLEOTIDE SEQUENCE</scope>
</reference>
<evidence type="ECO:0000313" key="2">
    <source>
        <dbReference type="EMBL" id="KKK69072.1"/>
    </source>
</evidence>
<dbReference type="InterPro" id="IPR011146">
    <property type="entry name" value="HIT-like"/>
</dbReference>
<organism evidence="2">
    <name type="scientific">marine sediment metagenome</name>
    <dbReference type="NCBI Taxonomy" id="412755"/>
    <lineage>
        <taxon>unclassified sequences</taxon>
        <taxon>metagenomes</taxon>
        <taxon>ecological metagenomes</taxon>
    </lineage>
</organism>
<protein>
    <recommendedName>
        <fullName evidence="1">HIT domain-containing protein</fullName>
    </recommendedName>
</protein>
<sequence length="146" mass="16461">APASTVYSDDAVIAFMVIRPVNIGHVLVVPLEHVDSILYNSDEAILFKCRAILDDAGISFYEWWDRRAPRAGASLSISTRGVLALTPRIRPFMVRQIDRLDAATAFFAGRYAGERQRVLWTDADRVAWSELRSEFIKGAEVLRVEH</sequence>
<dbReference type="PROSITE" id="PS51084">
    <property type="entry name" value="HIT_2"/>
    <property type="match status" value="1"/>
</dbReference>
<gene>
    <name evidence="2" type="ORF">LCGC14_2937680</name>
</gene>
<dbReference type="Gene3D" id="3.30.428.10">
    <property type="entry name" value="HIT-like"/>
    <property type="match status" value="1"/>
</dbReference>